<dbReference type="InterPro" id="IPR036291">
    <property type="entry name" value="NAD(P)-bd_dom_sf"/>
</dbReference>
<evidence type="ECO:0000313" key="5">
    <source>
        <dbReference type="Proteomes" id="UP000003751"/>
    </source>
</evidence>
<dbReference type="eggNOG" id="arCOG01264">
    <property type="taxonomic scope" value="Archaea"/>
</dbReference>
<dbReference type="PRINTS" id="PR00080">
    <property type="entry name" value="SDRFAMILY"/>
</dbReference>
<evidence type="ECO:0000313" key="4">
    <source>
        <dbReference type="EMBL" id="SHL00598.1"/>
    </source>
</evidence>
<dbReference type="OrthoDB" id="10454at2157"/>
<dbReference type="PANTHER" id="PTHR43157">
    <property type="entry name" value="PHOSPHATIDYLINOSITOL-GLYCAN BIOSYNTHESIS CLASS F PROTEIN-RELATED"/>
    <property type="match status" value="1"/>
</dbReference>
<gene>
    <name evidence="4" type="ORF">SAMN05444342_2714</name>
    <name evidence="3" type="ORF">ZOD2009_14991</name>
</gene>
<name>E7QW10_HALPU</name>
<keyword evidence="1" id="KW-0560">Oxidoreductase</keyword>
<keyword evidence="6" id="KW-1185">Reference proteome</keyword>
<evidence type="ECO:0000256" key="1">
    <source>
        <dbReference type="ARBA" id="ARBA00023002"/>
    </source>
</evidence>
<dbReference type="PRINTS" id="PR00081">
    <property type="entry name" value="GDHRDH"/>
</dbReference>
<comment type="similarity">
    <text evidence="2">Belongs to the short-chain dehydrogenases/reductases (SDR) family.</text>
</comment>
<dbReference type="Proteomes" id="UP000003751">
    <property type="component" value="Unassembled WGS sequence"/>
</dbReference>
<dbReference type="PANTHER" id="PTHR43157:SF31">
    <property type="entry name" value="PHOSPHATIDYLINOSITOL-GLYCAN BIOSYNTHESIS CLASS F PROTEIN"/>
    <property type="match status" value="1"/>
</dbReference>
<sequence length="295" mass="31922">MPSNSKLDGQVALITGGTSGIGRETALALADRGASVAIVGRNRKRGRRVAREIDARNGDGWAELYIADFASRKSVRNLAVAFRDRHDRLDVLVNNAGTFRHRRSETGDGIEATFAVNHLAPFLLTHLLVDTLVESAPARVVTVTSELHERGAIDFSDLGCERDYDGMEAYSQSKLANVLFTRELAERLRGTGVTATAVNPGFVPGTGFTREASIRNRLLLGLFSVLPLPFTKNVEEGAETVIEAAASPEFSDVTGEYVSDGVIAEASDKAHDDDVRRRLWDVSAGLVGISPDYPR</sequence>
<reference evidence="4" key="3">
    <citation type="submission" date="2016-11" db="EMBL/GenBank/DDBJ databases">
        <authorList>
            <person name="Jaros S."/>
            <person name="Januszkiewicz K."/>
            <person name="Wedrychowicz H."/>
        </authorList>
    </citation>
    <scope>NUCLEOTIDE SEQUENCE [LARGE SCALE GENOMIC DNA]</scope>
    <source>
        <strain evidence="4">DX253</strain>
    </source>
</reference>
<dbReference type="EMBL" id="AEMG01000015">
    <property type="protein sequence ID" value="EFW91423.1"/>
    <property type="molecule type" value="Genomic_DNA"/>
</dbReference>
<evidence type="ECO:0000313" key="3">
    <source>
        <dbReference type="EMBL" id="EFW91423.1"/>
    </source>
</evidence>
<dbReference type="Pfam" id="PF00106">
    <property type="entry name" value="adh_short"/>
    <property type="match status" value="1"/>
</dbReference>
<organism evidence="3 5">
    <name type="scientific">Haladaptatus paucihalophilus DX253</name>
    <dbReference type="NCBI Taxonomy" id="797209"/>
    <lineage>
        <taxon>Archaea</taxon>
        <taxon>Methanobacteriati</taxon>
        <taxon>Methanobacteriota</taxon>
        <taxon>Stenosarchaea group</taxon>
        <taxon>Halobacteria</taxon>
        <taxon>Halobacteriales</taxon>
        <taxon>Haladaptataceae</taxon>
        <taxon>Haladaptatus</taxon>
    </lineage>
</organism>
<accession>E7QW10</accession>
<dbReference type="AlphaFoldDB" id="E7QW10"/>
<dbReference type="GO" id="GO:0016491">
    <property type="term" value="F:oxidoreductase activity"/>
    <property type="evidence" value="ECO:0007669"/>
    <property type="project" value="UniProtKB-KW"/>
</dbReference>
<dbReference type="Proteomes" id="UP000184203">
    <property type="component" value="Unassembled WGS sequence"/>
</dbReference>
<dbReference type="Gene3D" id="3.40.50.720">
    <property type="entry name" value="NAD(P)-binding Rossmann-like Domain"/>
    <property type="match status" value="1"/>
</dbReference>
<dbReference type="RefSeq" id="WP_007981115.1">
    <property type="nucleotide sequence ID" value="NZ_AEMG01000015.1"/>
</dbReference>
<evidence type="ECO:0000313" key="6">
    <source>
        <dbReference type="Proteomes" id="UP000184203"/>
    </source>
</evidence>
<reference evidence="6" key="2">
    <citation type="submission" date="2016-11" db="EMBL/GenBank/DDBJ databases">
        <authorList>
            <person name="Varghese N."/>
            <person name="Submissions S."/>
        </authorList>
    </citation>
    <scope>NUCLEOTIDE SEQUENCE [LARGE SCALE GENOMIC DNA]</scope>
    <source>
        <strain evidence="6">DX253</strain>
    </source>
</reference>
<dbReference type="EMBL" id="FRAN01000004">
    <property type="protein sequence ID" value="SHL00598.1"/>
    <property type="molecule type" value="Genomic_DNA"/>
</dbReference>
<protein>
    <submittedName>
        <fullName evidence="4">NAD(P)-dependent dehydrogenase, short-chain alcohol dehydrogenase family</fullName>
    </submittedName>
    <submittedName>
        <fullName evidence="3">Short-chain dehydrogenase/reductase SDR</fullName>
    </submittedName>
</protein>
<dbReference type="SUPFAM" id="SSF51735">
    <property type="entry name" value="NAD(P)-binding Rossmann-fold domains"/>
    <property type="match status" value="1"/>
</dbReference>
<evidence type="ECO:0000256" key="2">
    <source>
        <dbReference type="RuleBase" id="RU000363"/>
    </source>
</evidence>
<dbReference type="InterPro" id="IPR002347">
    <property type="entry name" value="SDR_fam"/>
</dbReference>
<proteinExistence type="inferred from homology"/>
<reference evidence="3 5" key="1">
    <citation type="journal article" date="2014" name="ISME J.">
        <title>Trehalose/2-sulfotrehalose biosynthesis and glycine-betaine uptake are widely spread mechanisms for osmoadaptation in the Halobacteriales.</title>
        <authorList>
            <person name="Youssef N.H."/>
            <person name="Savage-Ashlock K.N."/>
            <person name="McCully A.L."/>
            <person name="Luedtke B."/>
            <person name="Shaw E.I."/>
            <person name="Hoff W.D."/>
            <person name="Elshahed M.S."/>
        </authorList>
    </citation>
    <scope>NUCLEOTIDE SEQUENCE [LARGE SCALE GENOMIC DNA]</scope>
    <source>
        <strain evidence="3 5">DX253</strain>
    </source>
</reference>
<dbReference type="PATRIC" id="fig|797209.4.peg.2958"/>
<dbReference type="STRING" id="797209.GCA_000376445_03508"/>
<dbReference type="CDD" id="cd05327">
    <property type="entry name" value="retinol-DH_like_SDR_c_like"/>
    <property type="match status" value="1"/>
</dbReference>